<dbReference type="Gramene" id="C.cajan_14553.t">
    <property type="protein sequence ID" value="C.cajan_14553.t.cds1"/>
    <property type="gene ID" value="C.cajan_14553"/>
</dbReference>
<evidence type="ECO:0000313" key="1">
    <source>
        <dbReference type="EMBL" id="KYP59547.1"/>
    </source>
</evidence>
<reference evidence="1 2" key="1">
    <citation type="journal article" date="2012" name="Nat. Biotechnol.">
        <title>Draft genome sequence of pigeonpea (Cajanus cajan), an orphan legume crop of resource-poor farmers.</title>
        <authorList>
            <person name="Varshney R.K."/>
            <person name="Chen W."/>
            <person name="Li Y."/>
            <person name="Bharti A.K."/>
            <person name="Saxena R.K."/>
            <person name="Schlueter J.A."/>
            <person name="Donoghue M.T."/>
            <person name="Azam S."/>
            <person name="Fan G."/>
            <person name="Whaley A.M."/>
            <person name="Farmer A.D."/>
            <person name="Sheridan J."/>
            <person name="Iwata A."/>
            <person name="Tuteja R."/>
            <person name="Penmetsa R.V."/>
            <person name="Wu W."/>
            <person name="Upadhyaya H.D."/>
            <person name="Yang S.P."/>
            <person name="Shah T."/>
            <person name="Saxena K.B."/>
            <person name="Michael T."/>
            <person name="McCombie W.R."/>
            <person name="Yang B."/>
            <person name="Zhang G."/>
            <person name="Yang H."/>
            <person name="Wang J."/>
            <person name="Spillane C."/>
            <person name="Cook D.R."/>
            <person name="May G.D."/>
            <person name="Xu X."/>
            <person name="Jackson S.A."/>
        </authorList>
    </citation>
    <scope>NUCLEOTIDE SEQUENCE [LARGE SCALE GENOMIC DNA]</scope>
    <source>
        <strain evidence="2">cv. Asha</strain>
    </source>
</reference>
<accession>A0A151SXM7</accession>
<evidence type="ECO:0000313" key="2">
    <source>
        <dbReference type="Proteomes" id="UP000075243"/>
    </source>
</evidence>
<organism evidence="1 2">
    <name type="scientific">Cajanus cajan</name>
    <name type="common">Pigeon pea</name>
    <name type="synonym">Cajanus indicus</name>
    <dbReference type="NCBI Taxonomy" id="3821"/>
    <lineage>
        <taxon>Eukaryota</taxon>
        <taxon>Viridiplantae</taxon>
        <taxon>Streptophyta</taxon>
        <taxon>Embryophyta</taxon>
        <taxon>Tracheophyta</taxon>
        <taxon>Spermatophyta</taxon>
        <taxon>Magnoliopsida</taxon>
        <taxon>eudicotyledons</taxon>
        <taxon>Gunneridae</taxon>
        <taxon>Pentapetalae</taxon>
        <taxon>rosids</taxon>
        <taxon>fabids</taxon>
        <taxon>Fabales</taxon>
        <taxon>Fabaceae</taxon>
        <taxon>Papilionoideae</taxon>
        <taxon>50 kb inversion clade</taxon>
        <taxon>NPAAA clade</taxon>
        <taxon>indigoferoid/millettioid clade</taxon>
        <taxon>Phaseoleae</taxon>
        <taxon>Cajanus</taxon>
    </lineage>
</organism>
<dbReference type="AlphaFoldDB" id="A0A151SXM7"/>
<proteinExistence type="predicted"/>
<dbReference type="Proteomes" id="UP000075243">
    <property type="component" value="Chromosome 10"/>
</dbReference>
<name>A0A151SXM7_CAJCA</name>
<sequence>MEKWNDEPLNYSNLSIFGALAFTHIKKDKIETQVEMYLNWLSRGCERLQAVKVESKRVKMLYKKGCHI</sequence>
<gene>
    <name evidence="1" type="ORF">KK1_014983</name>
</gene>
<dbReference type="EMBL" id="CM003612">
    <property type="protein sequence ID" value="KYP59547.1"/>
    <property type="molecule type" value="Genomic_DNA"/>
</dbReference>
<protein>
    <submittedName>
        <fullName evidence="1">Uncharacterized protein</fullName>
    </submittedName>
</protein>
<keyword evidence="2" id="KW-1185">Reference proteome</keyword>